<dbReference type="InterPro" id="IPR057212">
    <property type="entry name" value="DUF7890"/>
</dbReference>
<proteinExistence type="predicted"/>
<reference evidence="3" key="1">
    <citation type="journal article" date="2023" name="Plant J.">
        <title>Genome sequences and population genomics provide insights into the demographic history, inbreeding, and mutation load of two 'living fossil' tree species of Dipteronia.</title>
        <authorList>
            <person name="Feng Y."/>
            <person name="Comes H.P."/>
            <person name="Chen J."/>
            <person name="Zhu S."/>
            <person name="Lu R."/>
            <person name="Zhang X."/>
            <person name="Li P."/>
            <person name="Qiu J."/>
            <person name="Olsen K.M."/>
            <person name="Qiu Y."/>
        </authorList>
    </citation>
    <scope>NUCLEOTIDE SEQUENCE</scope>
    <source>
        <strain evidence="3">NBL</strain>
    </source>
</reference>
<dbReference type="AlphaFoldDB" id="A0AAE0B2E8"/>
<protein>
    <recommendedName>
        <fullName evidence="2">DUF7890 domain-containing protein</fullName>
    </recommendedName>
</protein>
<organism evidence="3 4">
    <name type="scientific">Dipteronia sinensis</name>
    <dbReference type="NCBI Taxonomy" id="43782"/>
    <lineage>
        <taxon>Eukaryota</taxon>
        <taxon>Viridiplantae</taxon>
        <taxon>Streptophyta</taxon>
        <taxon>Embryophyta</taxon>
        <taxon>Tracheophyta</taxon>
        <taxon>Spermatophyta</taxon>
        <taxon>Magnoliopsida</taxon>
        <taxon>eudicotyledons</taxon>
        <taxon>Gunneridae</taxon>
        <taxon>Pentapetalae</taxon>
        <taxon>rosids</taxon>
        <taxon>malvids</taxon>
        <taxon>Sapindales</taxon>
        <taxon>Sapindaceae</taxon>
        <taxon>Hippocastanoideae</taxon>
        <taxon>Acereae</taxon>
        <taxon>Dipteronia</taxon>
    </lineage>
</organism>
<accession>A0AAE0B2E8</accession>
<feature type="domain" description="DUF7890" evidence="2">
    <location>
        <begin position="88"/>
        <end position="133"/>
    </location>
</feature>
<sequence>MLSFFVSLFNKNVSYDKIVEETKKSRDKNIIYRDGLSNKKVHHKKSSSTTNNHKPKYGHVSKLKNNNNNMQRRSHVRGGVDQDHKGVTMRVKVVMTKQEAARLLSKCKEGGVLGFKDVAKEIVQIPMNRVSVVSPACNTNNTHGAALERIPEEF</sequence>
<gene>
    <name evidence="3" type="ORF">Dsin_007922</name>
</gene>
<dbReference type="Pfam" id="PF25418">
    <property type="entry name" value="DUF7890"/>
    <property type="match status" value="1"/>
</dbReference>
<evidence type="ECO:0000313" key="3">
    <source>
        <dbReference type="EMBL" id="KAK3228060.1"/>
    </source>
</evidence>
<comment type="caution">
    <text evidence="3">The sequence shown here is derived from an EMBL/GenBank/DDBJ whole genome shotgun (WGS) entry which is preliminary data.</text>
</comment>
<evidence type="ECO:0000259" key="2">
    <source>
        <dbReference type="Pfam" id="PF25418"/>
    </source>
</evidence>
<dbReference type="PANTHER" id="PTHR36782">
    <property type="entry name" value="BNAC03G62080D PROTEIN"/>
    <property type="match status" value="1"/>
</dbReference>
<feature type="region of interest" description="Disordered" evidence="1">
    <location>
        <begin position="35"/>
        <end position="80"/>
    </location>
</feature>
<dbReference type="EMBL" id="JANJYJ010000002">
    <property type="protein sequence ID" value="KAK3228060.1"/>
    <property type="molecule type" value="Genomic_DNA"/>
</dbReference>
<dbReference type="PANTHER" id="PTHR36782:SF1">
    <property type="entry name" value="CALCIUM UNIPORTER PROTEIN"/>
    <property type="match status" value="1"/>
</dbReference>
<keyword evidence="4" id="KW-1185">Reference proteome</keyword>
<evidence type="ECO:0000313" key="4">
    <source>
        <dbReference type="Proteomes" id="UP001281410"/>
    </source>
</evidence>
<name>A0AAE0B2E8_9ROSI</name>
<evidence type="ECO:0000256" key="1">
    <source>
        <dbReference type="SAM" id="MobiDB-lite"/>
    </source>
</evidence>
<feature type="compositionally biased region" description="Basic residues" evidence="1">
    <location>
        <begin position="53"/>
        <end position="62"/>
    </location>
</feature>
<dbReference type="Proteomes" id="UP001281410">
    <property type="component" value="Unassembled WGS sequence"/>
</dbReference>